<evidence type="ECO:0000313" key="1">
    <source>
        <dbReference type="EMBL" id="KAJ8664372.1"/>
    </source>
</evidence>
<dbReference type="Proteomes" id="UP001239111">
    <property type="component" value="Chromosome 4"/>
</dbReference>
<organism evidence="1 2">
    <name type="scientific">Eretmocerus hayati</name>
    <dbReference type="NCBI Taxonomy" id="131215"/>
    <lineage>
        <taxon>Eukaryota</taxon>
        <taxon>Metazoa</taxon>
        <taxon>Ecdysozoa</taxon>
        <taxon>Arthropoda</taxon>
        <taxon>Hexapoda</taxon>
        <taxon>Insecta</taxon>
        <taxon>Pterygota</taxon>
        <taxon>Neoptera</taxon>
        <taxon>Endopterygota</taxon>
        <taxon>Hymenoptera</taxon>
        <taxon>Apocrita</taxon>
        <taxon>Proctotrupomorpha</taxon>
        <taxon>Chalcidoidea</taxon>
        <taxon>Aphelinidae</taxon>
        <taxon>Aphelininae</taxon>
        <taxon>Eretmocerus</taxon>
    </lineage>
</organism>
<proteinExistence type="predicted"/>
<gene>
    <name evidence="1" type="ORF">QAD02_006034</name>
</gene>
<sequence length="335" mass="37656">MLRIFFITLLKLFFFELTRCNDIQLLHFRMPNVHPDKADLYLCYQHEIGVNETLYITGYEPHASMDVAHHIAIYGCTTPAKSEPVYVCGLLPESKFPLPAGDVCESGSELLFAWARDAPSMHLPEGVGLKIGKGSTIKYLVLQVHYVTAEPFKDGTPDNTGIDLLYSREPTSKVAGIFTLGSDGSIPPHSVEHMDISCVMTENKILHPFAYRAHTHTLGRVVAGYLVKYDNGNDTWFEIGKRNPLEAETFESSWYQGVIKPGDILAARCTMESNRDTVTVVGVTDNDEMCNLYIMYYVENDEPLENSYCYGAGPPAYYWKNDNFHNIPDEEASTL</sequence>
<protein>
    <submittedName>
        <fullName evidence="1">Uncharacterized protein</fullName>
    </submittedName>
</protein>
<keyword evidence="2" id="KW-1185">Reference proteome</keyword>
<accession>A0ACC2N064</accession>
<evidence type="ECO:0000313" key="2">
    <source>
        <dbReference type="Proteomes" id="UP001239111"/>
    </source>
</evidence>
<dbReference type="EMBL" id="CM056744">
    <property type="protein sequence ID" value="KAJ8664372.1"/>
    <property type="molecule type" value="Genomic_DNA"/>
</dbReference>
<comment type="caution">
    <text evidence="1">The sequence shown here is derived from an EMBL/GenBank/DDBJ whole genome shotgun (WGS) entry which is preliminary data.</text>
</comment>
<reference evidence="1" key="1">
    <citation type="submission" date="2023-04" db="EMBL/GenBank/DDBJ databases">
        <title>A chromosome-level genome assembly of the parasitoid wasp Eretmocerus hayati.</title>
        <authorList>
            <person name="Zhong Y."/>
            <person name="Liu S."/>
            <person name="Liu Y."/>
        </authorList>
    </citation>
    <scope>NUCLEOTIDE SEQUENCE</scope>
    <source>
        <strain evidence="1">ZJU_SS_LIU_2023</strain>
    </source>
</reference>
<name>A0ACC2N064_9HYME</name>